<evidence type="ECO:0000313" key="2">
    <source>
        <dbReference type="Proteomes" id="UP000018209"/>
    </source>
</evidence>
<accession>A0ABQ0IUL7</accession>
<proteinExistence type="predicted"/>
<protein>
    <submittedName>
        <fullName evidence="1">Uncharacterized protein</fullName>
    </submittedName>
</protein>
<sequence length="70" mass="8314">MLQEREFRQIRLRFLILPDMTPAILQATYKKDISQQGNRHETIVLGMRTAPAYKLCVSHTFRHVGNCRWQ</sequence>
<keyword evidence="2" id="KW-1185">Reference proteome</keyword>
<organism evidence="1 2">
    <name type="scientific">Gluconobacter thailandicus NBRC 3257</name>
    <dbReference type="NCBI Taxonomy" id="1381097"/>
    <lineage>
        <taxon>Bacteria</taxon>
        <taxon>Pseudomonadati</taxon>
        <taxon>Pseudomonadota</taxon>
        <taxon>Alphaproteobacteria</taxon>
        <taxon>Acetobacterales</taxon>
        <taxon>Acetobacteraceae</taxon>
        <taxon>Gluconobacter</taxon>
    </lineage>
</organism>
<gene>
    <name evidence="1" type="ORF">NBRC3257_0913</name>
</gene>
<dbReference type="EMBL" id="BASM01000013">
    <property type="protein sequence ID" value="GAD25914.1"/>
    <property type="molecule type" value="Genomic_DNA"/>
</dbReference>
<reference evidence="1 2" key="1">
    <citation type="submission" date="2013-08" db="EMBL/GenBank/DDBJ databases">
        <title>Gluconobacter thailandicus NBRC 3257 whole genome sequence.</title>
        <authorList>
            <person name="Matsutani M."/>
            <person name="Yakushi T."/>
            <person name="Matsushita K."/>
        </authorList>
    </citation>
    <scope>NUCLEOTIDE SEQUENCE [LARGE SCALE GENOMIC DNA]</scope>
    <source>
        <strain evidence="1 2">NBRC 3257</strain>
    </source>
</reference>
<comment type="caution">
    <text evidence="1">The sequence shown here is derived from an EMBL/GenBank/DDBJ whole genome shotgun (WGS) entry which is preliminary data.</text>
</comment>
<evidence type="ECO:0000313" key="1">
    <source>
        <dbReference type="EMBL" id="GAD25914.1"/>
    </source>
</evidence>
<dbReference type="Proteomes" id="UP000018209">
    <property type="component" value="Unassembled WGS sequence"/>
</dbReference>
<name>A0ABQ0IUL7_GLUTH</name>